<dbReference type="InterPro" id="IPR027417">
    <property type="entry name" value="P-loop_NTPase"/>
</dbReference>
<feature type="domain" description="ABC transporter" evidence="5">
    <location>
        <begin position="2"/>
        <end position="250"/>
    </location>
</feature>
<keyword evidence="7" id="KW-1185">Reference proteome</keyword>
<dbReference type="InterPro" id="IPR017871">
    <property type="entry name" value="ABC_transporter-like_CS"/>
</dbReference>
<dbReference type="EMBL" id="JAUMKJ010000008">
    <property type="protein sequence ID" value="MDO3676930.1"/>
    <property type="molecule type" value="Genomic_DNA"/>
</dbReference>
<accession>A0ABT8V665</accession>
<evidence type="ECO:0000256" key="4">
    <source>
        <dbReference type="ARBA" id="ARBA00022840"/>
    </source>
</evidence>
<dbReference type="PANTHER" id="PTHR43776:SF7">
    <property type="entry name" value="D,D-DIPEPTIDE TRANSPORT ATP-BINDING PROTEIN DDPF-RELATED"/>
    <property type="match status" value="1"/>
</dbReference>
<keyword evidence="3" id="KW-0547">Nucleotide-binding</keyword>
<evidence type="ECO:0000256" key="1">
    <source>
        <dbReference type="ARBA" id="ARBA00005417"/>
    </source>
</evidence>
<protein>
    <submittedName>
        <fullName evidence="6">Dipeptide/oligopeptide/nickel ABC transporter ATP-binding protein</fullName>
    </submittedName>
</protein>
<dbReference type="PROSITE" id="PS50893">
    <property type="entry name" value="ABC_TRANSPORTER_2"/>
    <property type="match status" value="1"/>
</dbReference>
<dbReference type="GO" id="GO:0005524">
    <property type="term" value="F:ATP binding"/>
    <property type="evidence" value="ECO:0007669"/>
    <property type="project" value="UniProtKB-KW"/>
</dbReference>
<dbReference type="Proteomes" id="UP001168883">
    <property type="component" value="Unassembled WGS sequence"/>
</dbReference>
<sequence length="294" mass="32554">MIEMDNVSKRYMAKDKRGNKIPVDALKQVSLSLDRHTSYALVGESGSGKSTLARMLVGVERPTSGEIRLDGKNVAAMRPQELRLKRAEIQLVLQNAQGALDPRRRVYDSIAEPIRCLTDLNRFEERSKVLELADQVQLSAAQLERLPHELSGGQLKRVCIARAMSVSPKFIVFDESVSGLDVTVRKQILDLILGLKKAGLGAFLFITHDIDAALYMADNIFVMKEGAIVEHIENAASYADFRHAYSRLLIDSLPPKSPVHPIGKEKDDREENCYGTSDCRAAADGPGRLLSVRS</sequence>
<dbReference type="SUPFAM" id="SSF52540">
    <property type="entry name" value="P-loop containing nucleoside triphosphate hydrolases"/>
    <property type="match status" value="1"/>
</dbReference>
<keyword evidence="2" id="KW-0813">Transport</keyword>
<proteinExistence type="inferred from homology"/>
<dbReference type="PANTHER" id="PTHR43776">
    <property type="entry name" value="TRANSPORT ATP-BINDING PROTEIN"/>
    <property type="match status" value="1"/>
</dbReference>
<reference evidence="6" key="1">
    <citation type="submission" date="2023-07" db="EMBL/GenBank/DDBJ databases">
        <authorList>
            <person name="Aktuganov G."/>
            <person name="Boyko T."/>
            <person name="Delegan Y."/>
            <person name="Galimzianova N."/>
            <person name="Gilvanova E."/>
            <person name="Korobov V."/>
            <person name="Kuzmina L."/>
            <person name="Melentiev A."/>
            <person name="Milman P."/>
            <person name="Ryabova A."/>
            <person name="Stupak E."/>
            <person name="Yasakov T."/>
            <person name="Zharikova N."/>
            <person name="Zhurenko E."/>
        </authorList>
    </citation>
    <scope>NUCLEOTIDE SEQUENCE</scope>
    <source>
        <strain evidence="6">IB-739</strain>
    </source>
</reference>
<name>A0ABT8V665_9BACL</name>
<dbReference type="Gene3D" id="3.40.50.300">
    <property type="entry name" value="P-loop containing nucleotide triphosphate hydrolases"/>
    <property type="match status" value="1"/>
</dbReference>
<dbReference type="InterPro" id="IPR003439">
    <property type="entry name" value="ABC_transporter-like_ATP-bd"/>
</dbReference>
<dbReference type="SMART" id="SM00382">
    <property type="entry name" value="AAA"/>
    <property type="match status" value="1"/>
</dbReference>
<evidence type="ECO:0000313" key="7">
    <source>
        <dbReference type="Proteomes" id="UP001168883"/>
    </source>
</evidence>
<evidence type="ECO:0000313" key="6">
    <source>
        <dbReference type="EMBL" id="MDO3676930.1"/>
    </source>
</evidence>
<comment type="caution">
    <text evidence="6">The sequence shown here is derived from an EMBL/GenBank/DDBJ whole genome shotgun (WGS) entry which is preliminary data.</text>
</comment>
<dbReference type="CDD" id="cd03257">
    <property type="entry name" value="ABC_NikE_OppD_transporters"/>
    <property type="match status" value="1"/>
</dbReference>
<gene>
    <name evidence="6" type="ORF">Q3C12_07935</name>
</gene>
<dbReference type="RefSeq" id="WP_302877913.1">
    <property type="nucleotide sequence ID" value="NZ_JAUMKJ010000008.1"/>
</dbReference>
<evidence type="ECO:0000259" key="5">
    <source>
        <dbReference type="PROSITE" id="PS50893"/>
    </source>
</evidence>
<dbReference type="PROSITE" id="PS00211">
    <property type="entry name" value="ABC_TRANSPORTER_1"/>
    <property type="match status" value="1"/>
</dbReference>
<evidence type="ECO:0000256" key="3">
    <source>
        <dbReference type="ARBA" id="ARBA00022741"/>
    </source>
</evidence>
<dbReference type="Pfam" id="PF00005">
    <property type="entry name" value="ABC_tran"/>
    <property type="match status" value="1"/>
</dbReference>
<dbReference type="InterPro" id="IPR050319">
    <property type="entry name" value="ABC_transp_ATP-bind"/>
</dbReference>
<comment type="similarity">
    <text evidence="1">Belongs to the ABC transporter superfamily.</text>
</comment>
<keyword evidence="4 6" id="KW-0067">ATP-binding</keyword>
<evidence type="ECO:0000256" key="2">
    <source>
        <dbReference type="ARBA" id="ARBA00022448"/>
    </source>
</evidence>
<dbReference type="InterPro" id="IPR003593">
    <property type="entry name" value="AAA+_ATPase"/>
</dbReference>
<organism evidence="6 7">
    <name type="scientific">Paenibacillus ehimensis</name>
    <dbReference type="NCBI Taxonomy" id="79264"/>
    <lineage>
        <taxon>Bacteria</taxon>
        <taxon>Bacillati</taxon>
        <taxon>Bacillota</taxon>
        <taxon>Bacilli</taxon>
        <taxon>Bacillales</taxon>
        <taxon>Paenibacillaceae</taxon>
        <taxon>Paenibacillus</taxon>
    </lineage>
</organism>